<organism evidence="1 2">
    <name type="scientific">Acidipropionibacterium acidipropionici (strain ATCC 4875 / DSM 20272 / JCM 6432 / NBRC 12425 / NCIMB 8070 / 4)</name>
    <name type="common">Propionibacterium acidipropionici</name>
    <dbReference type="NCBI Taxonomy" id="1171373"/>
    <lineage>
        <taxon>Bacteria</taxon>
        <taxon>Bacillati</taxon>
        <taxon>Actinomycetota</taxon>
        <taxon>Actinomycetes</taxon>
        <taxon>Propionibacteriales</taxon>
        <taxon>Propionibacteriaceae</taxon>
        <taxon>Acidipropionibacterium</taxon>
    </lineage>
</organism>
<dbReference type="Proteomes" id="UP000000214">
    <property type="component" value="Chromosome"/>
</dbReference>
<dbReference type="EMBL" id="CP003493">
    <property type="protein sequence ID" value="AFV89711.1"/>
    <property type="molecule type" value="Genomic_DNA"/>
</dbReference>
<name>K7RTI6_ACIA4</name>
<evidence type="ECO:0000313" key="1">
    <source>
        <dbReference type="EMBL" id="AFV89711.1"/>
    </source>
</evidence>
<proteinExistence type="predicted"/>
<dbReference type="KEGG" id="pbo:PACID_19120"/>
<protein>
    <submittedName>
        <fullName evidence="1">Uncharacterized protein</fullName>
    </submittedName>
</protein>
<gene>
    <name evidence="1" type="ordered locus">PACID_19120</name>
</gene>
<reference evidence="1 2" key="1">
    <citation type="journal article" date="2012" name="BMC Genomics">
        <title>The genome sequence of Propionibacterium acidipropionici provides insights into its biotechnological and industrial potential.</title>
        <authorList>
            <person name="Parizzi L.P."/>
            <person name="Grassi M.C."/>
            <person name="Llerena L.A."/>
            <person name="Carazzolle M.F."/>
            <person name="Queiroz V.L."/>
            <person name="Lunardi I."/>
            <person name="Zeidler A.F."/>
            <person name="Teixeira P.J."/>
            <person name="Mieczkowski P."/>
            <person name="Rincones J."/>
            <person name="Pereira G.A."/>
        </authorList>
    </citation>
    <scope>NUCLEOTIDE SEQUENCE [LARGE SCALE GENOMIC DNA]</scope>
    <source>
        <strain evidence="2">ATCC 4875 / DSM 20272 / JCM 6432 / NBRC 12425 / NCIMB 8070</strain>
    </source>
</reference>
<dbReference type="HOGENOM" id="CLU_3237989_0_0_11"/>
<dbReference type="AlphaFoldDB" id="K7RTI6"/>
<evidence type="ECO:0000313" key="2">
    <source>
        <dbReference type="Proteomes" id="UP000000214"/>
    </source>
</evidence>
<accession>K7RTI6</accession>
<sequence>MNCVIGDRTRIPLIDRQFSDLTDGLSSHIGRSRRIPVTNLARR</sequence>